<organism evidence="9 10">
    <name type="scientific">Alkalimonas amylolytica</name>
    <dbReference type="NCBI Taxonomy" id="152573"/>
    <lineage>
        <taxon>Bacteria</taxon>
        <taxon>Pseudomonadati</taxon>
        <taxon>Pseudomonadota</taxon>
        <taxon>Gammaproteobacteria</taxon>
        <taxon>Alkalimonas</taxon>
    </lineage>
</organism>
<feature type="domain" description="RCK C-terminal" evidence="8">
    <location>
        <begin position="282"/>
        <end position="366"/>
    </location>
</feature>
<evidence type="ECO:0000256" key="3">
    <source>
        <dbReference type="ARBA" id="ARBA00022692"/>
    </source>
</evidence>
<evidence type="ECO:0000313" key="9">
    <source>
        <dbReference type="EMBL" id="SEA29304.1"/>
    </source>
</evidence>
<dbReference type="GO" id="GO:0008324">
    <property type="term" value="F:monoatomic cation transmembrane transporter activity"/>
    <property type="evidence" value="ECO:0007669"/>
    <property type="project" value="InterPro"/>
</dbReference>
<name>A0A1H4A1G6_ALKAM</name>
<dbReference type="OrthoDB" id="9809303at2"/>
<sequence length="575" mass="60910">MSISAYGLLALMLLLVASLIRWPQRAVTAFGVVLLLLLLSGLIDAATLLQSASNPGLASLVLLLLIAVALEKTSVLRRLSRWLITGSARGSLARVLGFSALSSSMLNNTAVVAAMLSTIQANTRQPASKLLLPMSYAAILGGTLTLIGTSTNLIVHSMLLDRGHAGFAFFDFTLIGLALVLACGLVLFVLAPWLPALSQAKQTAPASLLEARVLPGSALAGKTVEQAGLRHLQDLFLLAIVRAQERICPVAPHDVLAADDRLMFSGDVRQVQLLSQFDGLVLYAERTGLSADAMTEVMVKQDAAIVGDTLKSADFRARFDAAVVAIRRDGVALQARLGEIELQGGDVLLLATGPDFSRRHNLARNFFILSGLRPHSVLSGWREQLAWWGFAAMVVATAVLGVPLFTAAATLLAALLLTGCLSAAEIKRRFPTDIWLIVTAALCLASALTGSGLANNISELAALHLGQGSAWLAFAGVLLLTYLLTELITNNAAAALMFPVAYSLALGMGIEVMPMALAVAFAASASFITPYGYQTNLMVFNAGSYRLRHFVLTGLPVAATYLLVCLLLIPQLFPF</sequence>
<evidence type="ECO:0000256" key="5">
    <source>
        <dbReference type="ARBA" id="ARBA00022989"/>
    </source>
</evidence>
<feature type="transmembrane region" description="Helical" evidence="7">
    <location>
        <begin position="136"/>
        <end position="155"/>
    </location>
</feature>
<dbReference type="PROSITE" id="PS51202">
    <property type="entry name" value="RCK_C"/>
    <property type="match status" value="2"/>
</dbReference>
<keyword evidence="5 7" id="KW-1133">Transmembrane helix</keyword>
<dbReference type="AlphaFoldDB" id="A0A1H4A1G6"/>
<keyword evidence="10" id="KW-1185">Reference proteome</keyword>
<dbReference type="InterPro" id="IPR006037">
    <property type="entry name" value="RCK_C"/>
</dbReference>
<feature type="transmembrane region" description="Helical" evidence="7">
    <location>
        <begin position="385"/>
        <end position="418"/>
    </location>
</feature>
<dbReference type="PANTHER" id="PTHR43652">
    <property type="entry name" value="BASIC AMINO ACID ANTIPORTER YFCC-RELATED"/>
    <property type="match status" value="1"/>
</dbReference>
<keyword evidence="2" id="KW-0813">Transport</keyword>
<keyword evidence="3 7" id="KW-0812">Transmembrane</keyword>
<evidence type="ECO:0000256" key="1">
    <source>
        <dbReference type="ARBA" id="ARBA00004141"/>
    </source>
</evidence>
<feature type="transmembrane region" description="Helical" evidence="7">
    <location>
        <begin position="29"/>
        <end position="49"/>
    </location>
</feature>
<evidence type="ECO:0000313" key="10">
    <source>
        <dbReference type="Proteomes" id="UP000198773"/>
    </source>
</evidence>
<evidence type="ECO:0000256" key="2">
    <source>
        <dbReference type="ARBA" id="ARBA00022448"/>
    </source>
</evidence>
<dbReference type="SUPFAM" id="SSF116726">
    <property type="entry name" value="TrkA C-terminal domain-like"/>
    <property type="match status" value="2"/>
</dbReference>
<feature type="transmembrane region" description="Helical" evidence="7">
    <location>
        <begin position="55"/>
        <end position="71"/>
    </location>
</feature>
<dbReference type="PANTHER" id="PTHR43652:SF2">
    <property type="entry name" value="BASIC AMINO ACID ANTIPORTER YFCC-RELATED"/>
    <property type="match status" value="1"/>
</dbReference>
<dbReference type="STRING" id="152573.SAMN04488051_102438"/>
<keyword evidence="4" id="KW-0677">Repeat</keyword>
<feature type="transmembrane region" description="Helical" evidence="7">
    <location>
        <begin position="468"/>
        <end position="488"/>
    </location>
</feature>
<reference evidence="9 10" key="1">
    <citation type="submission" date="2016-10" db="EMBL/GenBank/DDBJ databases">
        <authorList>
            <person name="de Groot N.N."/>
        </authorList>
    </citation>
    <scope>NUCLEOTIDE SEQUENCE [LARGE SCALE GENOMIC DNA]</scope>
    <source>
        <strain evidence="9 10">CGMCC 1.3430</strain>
    </source>
</reference>
<dbReference type="RefSeq" id="WP_091340839.1">
    <property type="nucleotide sequence ID" value="NZ_FNRM01000002.1"/>
</dbReference>
<feature type="transmembrane region" description="Helical" evidence="7">
    <location>
        <begin position="167"/>
        <end position="194"/>
    </location>
</feature>
<comment type="subcellular location">
    <subcellularLocation>
        <location evidence="1">Membrane</location>
        <topology evidence="1">Multi-pass membrane protein</topology>
    </subcellularLocation>
</comment>
<dbReference type="Proteomes" id="UP000198773">
    <property type="component" value="Unassembled WGS sequence"/>
</dbReference>
<dbReference type="Pfam" id="PF03600">
    <property type="entry name" value="CitMHS"/>
    <property type="match status" value="1"/>
</dbReference>
<feature type="transmembrane region" description="Helical" evidence="7">
    <location>
        <begin position="549"/>
        <end position="569"/>
    </location>
</feature>
<protein>
    <submittedName>
        <fullName evidence="9">Di-and tricarboxylate transporter</fullName>
    </submittedName>
</protein>
<evidence type="ECO:0000259" key="8">
    <source>
        <dbReference type="PROSITE" id="PS51202"/>
    </source>
</evidence>
<dbReference type="InterPro" id="IPR036721">
    <property type="entry name" value="RCK_C_sf"/>
</dbReference>
<evidence type="ECO:0000256" key="7">
    <source>
        <dbReference type="SAM" id="Phobius"/>
    </source>
</evidence>
<dbReference type="InterPro" id="IPR051679">
    <property type="entry name" value="DASS-Related_Transporters"/>
</dbReference>
<dbReference type="InterPro" id="IPR004680">
    <property type="entry name" value="Cit_transptr-like_dom"/>
</dbReference>
<feature type="domain" description="RCK C-terminal" evidence="8">
    <location>
        <begin position="194"/>
        <end position="280"/>
    </location>
</feature>
<dbReference type="GO" id="GO:0006813">
    <property type="term" value="P:potassium ion transport"/>
    <property type="evidence" value="ECO:0007669"/>
    <property type="project" value="InterPro"/>
</dbReference>
<dbReference type="Gene3D" id="3.30.70.1450">
    <property type="entry name" value="Regulator of K+ conductance, C-terminal domain"/>
    <property type="match status" value="2"/>
</dbReference>
<dbReference type="Pfam" id="PF02080">
    <property type="entry name" value="TrkA_C"/>
    <property type="match status" value="2"/>
</dbReference>
<feature type="transmembrane region" description="Helical" evidence="7">
    <location>
        <begin position="92"/>
        <end position="116"/>
    </location>
</feature>
<evidence type="ECO:0000256" key="4">
    <source>
        <dbReference type="ARBA" id="ARBA00022737"/>
    </source>
</evidence>
<accession>A0A1H4A1G6</accession>
<feature type="transmembrane region" description="Helical" evidence="7">
    <location>
        <begin position="500"/>
        <end position="529"/>
    </location>
</feature>
<dbReference type="GO" id="GO:0005886">
    <property type="term" value="C:plasma membrane"/>
    <property type="evidence" value="ECO:0007669"/>
    <property type="project" value="TreeGrafter"/>
</dbReference>
<evidence type="ECO:0000256" key="6">
    <source>
        <dbReference type="ARBA" id="ARBA00023136"/>
    </source>
</evidence>
<keyword evidence="6 7" id="KW-0472">Membrane</keyword>
<feature type="transmembrane region" description="Helical" evidence="7">
    <location>
        <begin position="6"/>
        <end position="22"/>
    </location>
</feature>
<proteinExistence type="predicted"/>
<gene>
    <name evidence="9" type="ORF">SAMN04488051_102438</name>
</gene>
<dbReference type="EMBL" id="FNRM01000002">
    <property type="protein sequence ID" value="SEA29304.1"/>
    <property type="molecule type" value="Genomic_DNA"/>
</dbReference>
<feature type="transmembrane region" description="Helical" evidence="7">
    <location>
        <begin position="430"/>
        <end position="448"/>
    </location>
</feature>